<reference evidence="3" key="1">
    <citation type="submission" date="2021-03" db="EMBL/GenBank/DDBJ databases">
        <authorList>
            <consortium name="Genoscope - CEA"/>
            <person name="William W."/>
        </authorList>
    </citation>
    <scope>NUCLEOTIDE SEQUENCE</scope>
    <source>
        <strain evidence="3">Doubled-haploid Pahang</strain>
    </source>
</reference>
<feature type="region of interest" description="Disordered" evidence="1">
    <location>
        <begin position="943"/>
        <end position="968"/>
    </location>
</feature>
<name>A0A804JMB9_MUSAM</name>
<dbReference type="Pfam" id="PF12872">
    <property type="entry name" value="OST-HTH"/>
    <property type="match status" value="2"/>
</dbReference>
<dbReference type="CDD" id="cd10910">
    <property type="entry name" value="PIN_limkain_b1_N_like"/>
    <property type="match status" value="1"/>
</dbReference>
<organism evidence="4 5">
    <name type="scientific">Musa acuminata subsp. malaccensis</name>
    <name type="common">Wild banana</name>
    <name type="synonym">Musa malaccensis</name>
    <dbReference type="NCBI Taxonomy" id="214687"/>
    <lineage>
        <taxon>Eukaryota</taxon>
        <taxon>Viridiplantae</taxon>
        <taxon>Streptophyta</taxon>
        <taxon>Embryophyta</taxon>
        <taxon>Tracheophyta</taxon>
        <taxon>Spermatophyta</taxon>
        <taxon>Magnoliopsida</taxon>
        <taxon>Liliopsida</taxon>
        <taxon>Zingiberales</taxon>
        <taxon>Musaceae</taxon>
        <taxon>Musa</taxon>
    </lineage>
</organism>
<dbReference type="OrthoDB" id="549353at2759"/>
<feature type="compositionally biased region" description="Polar residues" evidence="1">
    <location>
        <begin position="404"/>
        <end position="418"/>
    </location>
</feature>
<evidence type="ECO:0000256" key="1">
    <source>
        <dbReference type="SAM" id="MobiDB-lite"/>
    </source>
</evidence>
<feature type="region of interest" description="Disordered" evidence="1">
    <location>
        <begin position="39"/>
        <end position="58"/>
    </location>
</feature>
<dbReference type="AlphaFoldDB" id="A0A804JMB9"/>
<evidence type="ECO:0000259" key="2">
    <source>
        <dbReference type="PROSITE" id="PS51644"/>
    </source>
</evidence>
<dbReference type="EnsemblPlants" id="Ma06_t30990.1">
    <property type="protein sequence ID" value="Ma06_p30990.1"/>
    <property type="gene ID" value="Ma06_g30990"/>
</dbReference>
<dbReference type="Proteomes" id="UP000012960">
    <property type="component" value="Unplaced"/>
</dbReference>
<dbReference type="InterPro" id="IPR041966">
    <property type="entry name" value="LOTUS-like"/>
</dbReference>
<feature type="region of interest" description="Disordered" evidence="1">
    <location>
        <begin position="506"/>
        <end position="589"/>
    </location>
</feature>
<dbReference type="GO" id="GO:0005777">
    <property type="term" value="C:peroxisome"/>
    <property type="evidence" value="ECO:0007669"/>
    <property type="project" value="InterPro"/>
</dbReference>
<feature type="compositionally biased region" description="Polar residues" evidence="1">
    <location>
        <begin position="556"/>
        <end position="571"/>
    </location>
</feature>
<dbReference type="InterPro" id="IPR021139">
    <property type="entry name" value="NYN"/>
</dbReference>
<dbReference type="InterPro" id="IPR025605">
    <property type="entry name" value="OST-HTH/LOTUS_dom"/>
</dbReference>
<feature type="region of interest" description="Disordered" evidence="1">
    <location>
        <begin position="378"/>
        <end position="441"/>
    </location>
</feature>
<dbReference type="GO" id="GO:0004540">
    <property type="term" value="F:RNA nuclease activity"/>
    <property type="evidence" value="ECO:0007669"/>
    <property type="project" value="InterPro"/>
</dbReference>
<dbReference type="EMBL" id="HG996471">
    <property type="protein sequence ID" value="CAG1847923.1"/>
    <property type="molecule type" value="Genomic_DNA"/>
</dbReference>
<dbReference type="PANTHER" id="PTHR14379">
    <property type="entry name" value="LIMKAIN B LKAP"/>
    <property type="match status" value="1"/>
</dbReference>
<evidence type="ECO:0000313" key="3">
    <source>
        <dbReference type="EMBL" id="CAG1847923.1"/>
    </source>
</evidence>
<feature type="region of interest" description="Disordered" evidence="1">
    <location>
        <begin position="462"/>
        <end position="486"/>
    </location>
</feature>
<dbReference type="KEGG" id="mus:103989389"/>
<dbReference type="Gramene" id="Ma06_t30990.1">
    <property type="protein sequence ID" value="Ma06_p30990.1"/>
    <property type="gene ID" value="Ma06_g30990"/>
</dbReference>
<dbReference type="FunCoup" id="A0A804JMB9">
    <property type="interactions" value="1653"/>
</dbReference>
<dbReference type="PANTHER" id="PTHR14379:SF6">
    <property type="entry name" value="EMB|CAB71880.1"/>
    <property type="match status" value="1"/>
</dbReference>
<feature type="compositionally biased region" description="Polar residues" evidence="1">
    <location>
        <begin position="580"/>
        <end position="589"/>
    </location>
</feature>
<dbReference type="CDD" id="cd08824">
    <property type="entry name" value="LOTUS"/>
    <property type="match status" value="2"/>
</dbReference>
<evidence type="ECO:0000313" key="5">
    <source>
        <dbReference type="Proteomes" id="UP000012960"/>
    </source>
</evidence>
<proteinExistence type="predicted"/>
<feature type="compositionally biased region" description="Polar residues" evidence="1">
    <location>
        <begin position="506"/>
        <end position="523"/>
    </location>
</feature>
<feature type="compositionally biased region" description="Low complexity" evidence="1">
    <location>
        <begin position="48"/>
        <end position="58"/>
    </location>
</feature>
<feature type="compositionally biased region" description="Basic and acidic residues" evidence="1">
    <location>
        <begin position="538"/>
        <end position="549"/>
    </location>
</feature>
<feature type="compositionally biased region" description="Acidic residues" evidence="1">
    <location>
        <begin position="1005"/>
        <end position="1016"/>
    </location>
</feature>
<gene>
    <name evidence="3" type="ORF">GSMUA_177180.1</name>
</gene>
<feature type="domain" description="HTH OST-type" evidence="2">
    <location>
        <begin position="863"/>
        <end position="937"/>
    </location>
</feature>
<reference evidence="4" key="2">
    <citation type="submission" date="2021-05" db="UniProtKB">
        <authorList>
            <consortium name="EnsemblPlants"/>
        </authorList>
    </citation>
    <scope>IDENTIFICATION</scope>
    <source>
        <strain evidence="4">subsp. malaccensis</strain>
    </source>
</reference>
<accession>A0A804JMB9</accession>
<sequence>MKALIPRSLSTQTFLPSPLSSPRFSVFFLHSVAGDGAPSRRPQSHILPSSPASSSQSFASPSSFSSSSSSSSFSTRHYEEECKNVKVAVFWDFENCNIPVGVNVFRVVHRITSALRSNGIKGPVTITAFGDVSQLSRTTQEALACTGVCLTHVPHGGKNSSDRFFMADLVYWVSQNPPPVHFFLISGDRDFANILHRLRMSNYNVLLSSKDGAPGVLCSAATFMWPWSSLVKGETTIVKHFNHPPDGLYESWYGHYKAVLDDPFSDIEQATNSQCEESMELISETKPRPVPKALVNAIRQILYSYPEGLNLPELRAELKRINATMDKDFFGYKKFSHLLASMPNILKMIPNPSLEGQSLVVSTHRKIADSVPLRFKPVQDVDVSDGEKNGASRQNGKPLPITPPSNESEPASTISETIAHQKENDSDSGKQNSSPTQGHHAVDEGSLLERIKGFIFGHQHCKTEPFSPSKGNDMEGSAYASTSEHTNNTAAEKGFVQRIIKTWSYRSSGQRVGGTDSISGLDSTSHEDSGEAKSICKPTEKLKFEDKATRSKHNFSNRPSASPNSTEASESISKDKTIEQSETSIGSPDMNQSFFSQIGSWWMFWKSGKDQKISSTPYEEVTNCQEDVACGKSNNDLGNIIGETEPHDVFSKGHFWDALESFLLTSKGSELILKSRTRGQLVHGFQKEGLWILKDLTEAQIFQLVNLIIMEKKWLEESTSQMFPFRLSLASKRKCGSSHVLGSSGLSSLFTGRISKPNTHRQVEQETLDQNPGCFRNGFDNTLDAKPPQNFVELKAWFQKAAYKGPEDVEPEDLQKLFESKFNTKLISSVYGYPSLRSLIAACLTDVDFSHGKRKSSPSREEILSDCHKLLLELFDEYPEGFNMSIFKPTFMQKYGYILDFQMLGYPKLASLLQIMPGVRIESSFIIPSERFCSDSSWSKQPIVGTLDHSSPDDKSNSINKDSKGDSTAEDYAWEELGPLSETVNHGGNTVAQVNDKKVSYDEASLSDDEFSDSEGDSLSQSGELESKSKRRGEDSSLLQILDSWYGSLEGNEKDQAQAVDGQVGCSKIKTMELNPINEQKVKARPTKRYCFVSKSPNDEKEKLVDNILGSLKRAGDSKLHS</sequence>
<feature type="compositionally biased region" description="Basic and acidic residues" evidence="1">
    <location>
        <begin position="1025"/>
        <end position="1035"/>
    </location>
</feature>
<dbReference type="OMA" id="GHYKAPL"/>
<evidence type="ECO:0000313" key="4">
    <source>
        <dbReference type="EnsemblPlants" id="Ma06_p30990.1"/>
    </source>
</evidence>
<dbReference type="Gene3D" id="3.30.420.610">
    <property type="entry name" value="LOTUS domain-like"/>
    <property type="match status" value="2"/>
</dbReference>
<dbReference type="InterPro" id="IPR024768">
    <property type="entry name" value="Marf1"/>
</dbReference>
<dbReference type="Pfam" id="PF01936">
    <property type="entry name" value="NYN"/>
    <property type="match status" value="1"/>
</dbReference>
<feature type="compositionally biased region" description="Basic and acidic residues" evidence="1">
    <location>
        <begin position="419"/>
        <end position="428"/>
    </location>
</feature>
<dbReference type="PROSITE" id="PS51644">
    <property type="entry name" value="HTH_OST"/>
    <property type="match status" value="2"/>
</dbReference>
<feature type="region of interest" description="Disordered" evidence="1">
    <location>
        <begin position="1003"/>
        <end position="1036"/>
    </location>
</feature>
<feature type="compositionally biased region" description="Basic and acidic residues" evidence="1">
    <location>
        <begin position="950"/>
        <end position="967"/>
    </location>
</feature>
<protein>
    <submittedName>
        <fullName evidence="3">(wild Malaysian banana) hypothetical protein</fullName>
    </submittedName>
</protein>
<dbReference type="Gene3D" id="3.40.50.1010">
    <property type="entry name" value="5'-nuclease"/>
    <property type="match status" value="1"/>
</dbReference>
<dbReference type="GO" id="GO:0010468">
    <property type="term" value="P:regulation of gene expression"/>
    <property type="evidence" value="ECO:0007669"/>
    <property type="project" value="InterPro"/>
</dbReference>
<feature type="domain" description="HTH OST-type" evidence="2">
    <location>
        <begin position="290"/>
        <end position="365"/>
    </location>
</feature>
<dbReference type="InParanoid" id="A0A804JMB9"/>
<keyword evidence="5" id="KW-1185">Reference proteome</keyword>